<sequence length="485" mass="53924">MVPPAQRQRGDTPQNYPEYDESARYSNIEASELLYLLETEDEDAVHIIDPNKKSPGKTITLRNCFFFMAVLAFSALAVDIVFPAEVSTRYADSYGAEDEKESPPSKTFSLRATQHMWDRFIDVFEEIKDKLTLFPAQQPVQLQYNTIKYLGMGYDHVLGNPHGSSTSHEDPGFRSAVIDLSDHAISIVDQFSEPSCQFESSTQHITDMDMYIADLMTESHPRNKNEVLKGMMFSGSEHYKHMQEQIDAHDKEYFNTKFLCKLYLSTTSTVLDASTTQLELAFTRAIENLPDHIEDCSADQVGSTGEGCGPNFAGYWKFIQKYGTAVTTEVHGGGKYIDSLELDEDGIQHLEVTGIDVAATASFSSAMSMLELEGKADLLATDDDETKIAFYQTVLNHEQIVIGGVKGQPNWSKTLVQNLAPIGYKIVPIADFVGIRDQWKATLVDTVVSIYGCVTGECEQGGESGASISADTQSDYEKLMRTINL</sequence>
<evidence type="ECO:0000313" key="4">
    <source>
        <dbReference type="EMBL" id="CAD9860170.1"/>
    </source>
</evidence>
<keyword evidence="2" id="KW-1133">Transmembrane helix</keyword>
<dbReference type="EMBL" id="HBHR01005470">
    <property type="protein sequence ID" value="CAD9860170.1"/>
    <property type="molecule type" value="Transcribed_RNA"/>
</dbReference>
<feature type="domain" description="MACPF" evidence="3">
    <location>
        <begin position="133"/>
        <end position="462"/>
    </location>
</feature>
<evidence type="ECO:0000256" key="1">
    <source>
        <dbReference type="SAM" id="MobiDB-lite"/>
    </source>
</evidence>
<evidence type="ECO:0000256" key="2">
    <source>
        <dbReference type="SAM" id="Phobius"/>
    </source>
</evidence>
<feature type="region of interest" description="Disordered" evidence="1">
    <location>
        <begin position="1"/>
        <end position="21"/>
    </location>
</feature>
<dbReference type="AlphaFoldDB" id="A0A7S2UV60"/>
<feature type="transmembrane region" description="Helical" evidence="2">
    <location>
        <begin position="64"/>
        <end position="84"/>
    </location>
</feature>
<reference evidence="4" key="1">
    <citation type="submission" date="2021-01" db="EMBL/GenBank/DDBJ databases">
        <authorList>
            <person name="Corre E."/>
            <person name="Pelletier E."/>
            <person name="Niang G."/>
            <person name="Scheremetjew M."/>
            <person name="Finn R."/>
            <person name="Kale V."/>
            <person name="Holt S."/>
            <person name="Cochrane G."/>
            <person name="Meng A."/>
            <person name="Brown T."/>
            <person name="Cohen L."/>
        </authorList>
    </citation>
    <scope>NUCLEOTIDE SEQUENCE</scope>
    <source>
        <strain evidence="4">CCMP1661</strain>
    </source>
</reference>
<accession>A0A7S2UV60</accession>
<name>A0A7S2UV60_9STRA</name>
<protein>
    <recommendedName>
        <fullName evidence="3">MACPF domain-containing protein</fullName>
    </recommendedName>
</protein>
<dbReference type="Pfam" id="PF01823">
    <property type="entry name" value="MACPF"/>
    <property type="match status" value="1"/>
</dbReference>
<evidence type="ECO:0000259" key="3">
    <source>
        <dbReference type="PROSITE" id="PS51412"/>
    </source>
</evidence>
<proteinExistence type="predicted"/>
<dbReference type="PROSITE" id="PS51412">
    <property type="entry name" value="MACPF_2"/>
    <property type="match status" value="1"/>
</dbReference>
<keyword evidence="2" id="KW-0812">Transmembrane</keyword>
<dbReference type="InterPro" id="IPR020864">
    <property type="entry name" value="MACPF"/>
</dbReference>
<keyword evidence="2" id="KW-0472">Membrane</keyword>
<organism evidence="4">
    <name type="scientific">Fibrocapsa japonica</name>
    <dbReference type="NCBI Taxonomy" id="94617"/>
    <lineage>
        <taxon>Eukaryota</taxon>
        <taxon>Sar</taxon>
        <taxon>Stramenopiles</taxon>
        <taxon>Ochrophyta</taxon>
        <taxon>Raphidophyceae</taxon>
        <taxon>Chattonellales</taxon>
        <taxon>Chattonellaceae</taxon>
        <taxon>Fibrocapsa</taxon>
    </lineage>
</organism>
<gene>
    <name evidence="4" type="ORF">FJAP1339_LOCUS2691</name>
</gene>